<feature type="transmembrane region" description="Helical" evidence="5">
    <location>
        <begin position="302"/>
        <end position="320"/>
    </location>
</feature>
<feature type="transmembrane region" description="Helical" evidence="5">
    <location>
        <begin position="326"/>
        <end position="347"/>
    </location>
</feature>
<evidence type="ECO:0000256" key="4">
    <source>
        <dbReference type="ARBA" id="ARBA00023136"/>
    </source>
</evidence>
<keyword evidence="3 5" id="KW-1133">Transmembrane helix</keyword>
<keyword evidence="8" id="KW-1185">Reference proteome</keyword>
<dbReference type="Gene3D" id="1.20.1250.20">
    <property type="entry name" value="MFS general substrate transporter like domains"/>
    <property type="match status" value="2"/>
</dbReference>
<feature type="transmembrane region" description="Helical" evidence="5">
    <location>
        <begin position="12"/>
        <end position="29"/>
    </location>
</feature>
<dbReference type="GO" id="GO:0035435">
    <property type="term" value="P:phosphate ion transmembrane transport"/>
    <property type="evidence" value="ECO:0007669"/>
    <property type="project" value="TreeGrafter"/>
</dbReference>
<evidence type="ECO:0000313" key="8">
    <source>
        <dbReference type="Proteomes" id="UP000008561"/>
    </source>
</evidence>
<feature type="domain" description="Major facilitator superfamily (MFS) profile" evidence="6">
    <location>
        <begin position="16"/>
        <end position="426"/>
    </location>
</feature>
<dbReference type="InterPro" id="IPR000849">
    <property type="entry name" value="Sugar_P_transporter"/>
</dbReference>
<evidence type="ECO:0000313" key="7">
    <source>
        <dbReference type="EMBL" id="ABW68804.1"/>
    </source>
</evidence>
<name>A8ZZ31_DESOH</name>
<accession>A8ZZ31</accession>
<feature type="transmembrane region" description="Helical" evidence="5">
    <location>
        <begin position="83"/>
        <end position="101"/>
    </location>
</feature>
<dbReference type="PIRSF" id="PIRSF002808">
    <property type="entry name" value="Hexose_phosphate_transp"/>
    <property type="match status" value="1"/>
</dbReference>
<dbReference type="EMBL" id="CP000859">
    <property type="protein sequence ID" value="ABW68804.1"/>
    <property type="molecule type" value="Genomic_DNA"/>
</dbReference>
<comment type="subcellular location">
    <subcellularLocation>
        <location evidence="1">Endomembrane system</location>
        <topology evidence="1">Multi-pass membrane protein</topology>
    </subcellularLocation>
</comment>
<dbReference type="SUPFAM" id="SSF103473">
    <property type="entry name" value="MFS general substrate transporter"/>
    <property type="match status" value="1"/>
</dbReference>
<evidence type="ECO:0000259" key="6">
    <source>
        <dbReference type="PROSITE" id="PS50850"/>
    </source>
</evidence>
<dbReference type="AlphaFoldDB" id="A8ZZ31"/>
<sequence>MNASLVAKMLRYRWWIFLILGVAYLLVYFHRLSLSVVADDLIFEFATSAGVMGLLSSIYFYCYAVMQLPAGLLSDSIGPRRTVSAFLLVAAAGSIMFGMAPTIEVAFFSRVLVGFGVSMVFIPTMKILAQWFRKDEFASMAGLFNAVGGMGVLAGTWLLGYMAQSMGWRISFVLIGAGTLVIVVLAWLVVRDRPQDKGWPSIADIENQQATPPPAAIPLLAGLGRVLSEKSFWPVAVWFFFDCGLFFGFGGLWAGPYLMHVYGLSRAQAGGVLSMIAWGMIIGSPLMGFFSDRVVKSRKKPFIICGVVLCAEMLFLYLNPDGLSLAALYGVFFVFSICASSIVIVGFTTTKELFPVSMAGTSVGAVNLFPFLGGAIYMPLLGRVLDSVPQPTPGSYALEGYTLMLLVLLASAVAALCCTFFMKETFTKQAHG</sequence>
<dbReference type="GO" id="GO:0016020">
    <property type="term" value="C:membrane"/>
    <property type="evidence" value="ECO:0007669"/>
    <property type="project" value="InterPro"/>
</dbReference>
<evidence type="ECO:0000256" key="1">
    <source>
        <dbReference type="ARBA" id="ARBA00004127"/>
    </source>
</evidence>
<dbReference type="GO" id="GO:0061513">
    <property type="term" value="F:glucose 6-phosphate:phosphate antiporter activity"/>
    <property type="evidence" value="ECO:0007669"/>
    <property type="project" value="TreeGrafter"/>
</dbReference>
<feature type="transmembrane region" description="Helical" evidence="5">
    <location>
        <begin position="41"/>
        <end position="62"/>
    </location>
</feature>
<evidence type="ECO:0000256" key="2">
    <source>
        <dbReference type="ARBA" id="ARBA00022692"/>
    </source>
</evidence>
<keyword evidence="2 5" id="KW-0812">Transmembrane</keyword>
<feature type="transmembrane region" description="Helical" evidence="5">
    <location>
        <begin position="107"/>
        <end position="129"/>
    </location>
</feature>
<feature type="transmembrane region" description="Helical" evidence="5">
    <location>
        <begin position="400"/>
        <end position="422"/>
    </location>
</feature>
<evidence type="ECO:0000256" key="3">
    <source>
        <dbReference type="ARBA" id="ARBA00022989"/>
    </source>
</evidence>
<dbReference type="InterPro" id="IPR011701">
    <property type="entry name" value="MFS"/>
</dbReference>
<dbReference type="Proteomes" id="UP000008561">
    <property type="component" value="Chromosome"/>
</dbReference>
<dbReference type="eggNOG" id="COG2271">
    <property type="taxonomic scope" value="Bacteria"/>
</dbReference>
<protein>
    <submittedName>
        <fullName evidence="7">Major facilitator superfamily MFS_1</fullName>
    </submittedName>
</protein>
<proteinExistence type="predicted"/>
<dbReference type="GO" id="GO:0012505">
    <property type="term" value="C:endomembrane system"/>
    <property type="evidence" value="ECO:0007669"/>
    <property type="project" value="UniProtKB-SubCell"/>
</dbReference>
<reference evidence="7 8" key="1">
    <citation type="submission" date="2007-10" db="EMBL/GenBank/DDBJ databases">
        <title>Complete sequence of Desulfococcus oleovorans Hxd3.</title>
        <authorList>
            <consortium name="US DOE Joint Genome Institute"/>
            <person name="Copeland A."/>
            <person name="Lucas S."/>
            <person name="Lapidus A."/>
            <person name="Barry K."/>
            <person name="Glavina del Rio T."/>
            <person name="Dalin E."/>
            <person name="Tice H."/>
            <person name="Pitluck S."/>
            <person name="Kiss H."/>
            <person name="Brettin T."/>
            <person name="Bruce D."/>
            <person name="Detter J.C."/>
            <person name="Han C."/>
            <person name="Schmutz J."/>
            <person name="Larimer F."/>
            <person name="Land M."/>
            <person name="Hauser L."/>
            <person name="Kyrpides N."/>
            <person name="Kim E."/>
            <person name="Wawrik B."/>
            <person name="Richardson P."/>
        </authorList>
    </citation>
    <scope>NUCLEOTIDE SEQUENCE [LARGE SCALE GENOMIC DNA]</scope>
    <source>
        <strain evidence="8">DSM 6200 / JCM 39069 / Hxd3</strain>
    </source>
</reference>
<dbReference type="STRING" id="96561.Dole_3001"/>
<feature type="transmembrane region" description="Helical" evidence="5">
    <location>
        <begin position="168"/>
        <end position="190"/>
    </location>
</feature>
<feature type="transmembrane region" description="Helical" evidence="5">
    <location>
        <begin position="267"/>
        <end position="290"/>
    </location>
</feature>
<dbReference type="InterPro" id="IPR051337">
    <property type="entry name" value="OPA_Antiporter"/>
</dbReference>
<evidence type="ECO:0000256" key="5">
    <source>
        <dbReference type="SAM" id="Phobius"/>
    </source>
</evidence>
<dbReference type="PANTHER" id="PTHR43826:SF3">
    <property type="entry name" value="GLUCOSE-6-PHOSPHATE EXCHANGER SLC37A4"/>
    <property type="match status" value="1"/>
</dbReference>
<dbReference type="InterPro" id="IPR036259">
    <property type="entry name" value="MFS_trans_sf"/>
</dbReference>
<feature type="transmembrane region" description="Helical" evidence="5">
    <location>
        <begin position="235"/>
        <end position="255"/>
    </location>
</feature>
<feature type="transmembrane region" description="Helical" evidence="5">
    <location>
        <begin position="359"/>
        <end position="380"/>
    </location>
</feature>
<keyword evidence="4 5" id="KW-0472">Membrane</keyword>
<dbReference type="PROSITE" id="PS50850">
    <property type="entry name" value="MFS"/>
    <property type="match status" value="1"/>
</dbReference>
<feature type="transmembrane region" description="Helical" evidence="5">
    <location>
        <begin position="141"/>
        <end position="162"/>
    </location>
</feature>
<organism evidence="7 8">
    <name type="scientific">Desulfosudis oleivorans (strain DSM 6200 / JCM 39069 / Hxd3)</name>
    <name type="common">Desulfococcus oleovorans</name>
    <dbReference type="NCBI Taxonomy" id="96561"/>
    <lineage>
        <taxon>Bacteria</taxon>
        <taxon>Pseudomonadati</taxon>
        <taxon>Thermodesulfobacteriota</taxon>
        <taxon>Desulfobacteria</taxon>
        <taxon>Desulfobacterales</taxon>
        <taxon>Desulfosudaceae</taxon>
        <taxon>Desulfosudis</taxon>
    </lineage>
</organism>
<dbReference type="HOGENOM" id="CLU_001265_62_0_7"/>
<dbReference type="InterPro" id="IPR020846">
    <property type="entry name" value="MFS_dom"/>
</dbReference>
<dbReference type="PANTHER" id="PTHR43826">
    <property type="entry name" value="GLUCOSE-6-PHOSPHATE EXCHANGER SLC37A4"/>
    <property type="match status" value="1"/>
</dbReference>
<dbReference type="Pfam" id="PF07690">
    <property type="entry name" value="MFS_1"/>
    <property type="match status" value="1"/>
</dbReference>
<dbReference type="KEGG" id="dol:Dole_3001"/>
<gene>
    <name evidence="7" type="ordered locus">Dole_3001</name>
</gene>